<organism evidence="2">
    <name type="scientific">Chromera velia CCMP2878</name>
    <dbReference type="NCBI Taxonomy" id="1169474"/>
    <lineage>
        <taxon>Eukaryota</taxon>
        <taxon>Sar</taxon>
        <taxon>Alveolata</taxon>
        <taxon>Colpodellida</taxon>
        <taxon>Chromeraceae</taxon>
        <taxon>Chromera</taxon>
    </lineage>
</organism>
<evidence type="ECO:0000256" key="1">
    <source>
        <dbReference type="SAM" id="SignalP"/>
    </source>
</evidence>
<reference evidence="2" key="1">
    <citation type="submission" date="2014-11" db="EMBL/GenBank/DDBJ databases">
        <authorList>
            <person name="Otto D Thomas"/>
            <person name="Naeem Raeece"/>
        </authorList>
    </citation>
    <scope>NUCLEOTIDE SEQUENCE</scope>
</reference>
<feature type="chain" id="PRO_5005192053" description="Secreted protein" evidence="1">
    <location>
        <begin position="22"/>
        <end position="130"/>
    </location>
</feature>
<gene>
    <name evidence="2" type="ORF">Cvel_10263</name>
</gene>
<sequence>MFTYCGSVTLSTVAALAAVLANSAPSAFYTDRTPSSMNTDLGPPALFAHPPNTVMLTNPPSSAFFAVVLSPAVRTSTCLHSRVQLKARLICGTKFLLRLFSVFALEGRRVAENRQRPDFCGMNPSFRDPP</sequence>
<feature type="signal peptide" evidence="1">
    <location>
        <begin position="1"/>
        <end position="21"/>
    </location>
</feature>
<accession>A0A0G4I1X8</accession>
<proteinExistence type="predicted"/>
<protein>
    <recommendedName>
        <fullName evidence="3">Secreted protein</fullName>
    </recommendedName>
</protein>
<keyword evidence="1" id="KW-0732">Signal</keyword>
<name>A0A0G4I1X8_9ALVE</name>
<evidence type="ECO:0008006" key="3">
    <source>
        <dbReference type="Google" id="ProtNLM"/>
    </source>
</evidence>
<evidence type="ECO:0000313" key="2">
    <source>
        <dbReference type="EMBL" id="CEM50911.1"/>
    </source>
</evidence>
<dbReference type="AlphaFoldDB" id="A0A0G4I1X8"/>
<dbReference type="VEuPathDB" id="CryptoDB:Cvel_10263"/>
<dbReference type="EMBL" id="CDMZ01004787">
    <property type="protein sequence ID" value="CEM50911.1"/>
    <property type="molecule type" value="Genomic_DNA"/>
</dbReference>